<proteinExistence type="predicted"/>
<comment type="caution">
    <text evidence="2">The sequence shown here is derived from an EMBL/GenBank/DDBJ whole genome shotgun (WGS) entry which is preliminary data.</text>
</comment>
<dbReference type="Pfam" id="PF01047">
    <property type="entry name" value="MarR"/>
    <property type="match status" value="1"/>
</dbReference>
<dbReference type="SUPFAM" id="SSF46785">
    <property type="entry name" value="Winged helix' DNA-binding domain"/>
    <property type="match status" value="1"/>
</dbReference>
<keyword evidence="3" id="KW-1185">Reference proteome</keyword>
<dbReference type="Gene3D" id="1.10.10.10">
    <property type="entry name" value="Winged helix-like DNA-binding domain superfamily/Winged helix DNA-binding domain"/>
    <property type="match status" value="1"/>
</dbReference>
<sequence length="157" mass="18094">MEVNRFKDQVWDLLRSISENMDRAFRPFTEKEKLTMIQARVLIEVGQCGTHTIGSLGKRLGIASANASALCKRLEKEGFLFRSRDGQDERLVHLTLTPFGRSALERIHTAMKERYHDVFQEKDQEKLDTILNGLYTLNDLLKRMGNNQPDQNKEASI</sequence>
<evidence type="ECO:0000259" key="1">
    <source>
        <dbReference type="PROSITE" id="PS50995"/>
    </source>
</evidence>
<evidence type="ECO:0000313" key="3">
    <source>
        <dbReference type="Proteomes" id="UP001489509"/>
    </source>
</evidence>
<dbReference type="InterPro" id="IPR039422">
    <property type="entry name" value="MarR/SlyA-like"/>
</dbReference>
<dbReference type="Proteomes" id="UP001489509">
    <property type="component" value="Unassembled WGS sequence"/>
</dbReference>
<dbReference type="InterPro" id="IPR036388">
    <property type="entry name" value="WH-like_DNA-bd_sf"/>
</dbReference>
<dbReference type="InterPro" id="IPR000835">
    <property type="entry name" value="HTH_MarR-typ"/>
</dbReference>
<evidence type="ECO:0000313" key="2">
    <source>
        <dbReference type="EMBL" id="MEQ2439216.1"/>
    </source>
</evidence>
<gene>
    <name evidence="2" type="ORF">WMO26_00055</name>
</gene>
<name>A0ABV1DVY9_9FIRM</name>
<dbReference type="RefSeq" id="WP_349217444.1">
    <property type="nucleotide sequence ID" value="NZ_JBBMFD010000001.1"/>
</dbReference>
<dbReference type="InterPro" id="IPR036390">
    <property type="entry name" value="WH_DNA-bd_sf"/>
</dbReference>
<dbReference type="PROSITE" id="PS50995">
    <property type="entry name" value="HTH_MARR_2"/>
    <property type="match status" value="1"/>
</dbReference>
<accession>A0ABV1DVY9</accession>
<dbReference type="PANTHER" id="PTHR33164:SF89">
    <property type="entry name" value="MARR FAMILY REGULATORY PROTEIN"/>
    <property type="match status" value="1"/>
</dbReference>
<reference evidence="2 3" key="1">
    <citation type="submission" date="2024-03" db="EMBL/GenBank/DDBJ databases">
        <title>Human intestinal bacterial collection.</title>
        <authorList>
            <person name="Pauvert C."/>
            <person name="Hitch T.C.A."/>
            <person name="Clavel T."/>
        </authorList>
    </citation>
    <scope>NUCLEOTIDE SEQUENCE [LARGE SCALE GENOMIC DNA]</scope>
    <source>
        <strain evidence="2 3">CLA-JM-H44</strain>
    </source>
</reference>
<dbReference type="SMART" id="SM00347">
    <property type="entry name" value="HTH_MARR"/>
    <property type="match status" value="1"/>
</dbReference>
<organism evidence="2 3">
    <name type="scientific">Solibaculum intestinale</name>
    <dbReference type="NCBI Taxonomy" id="3133165"/>
    <lineage>
        <taxon>Bacteria</taxon>
        <taxon>Bacillati</taxon>
        <taxon>Bacillota</taxon>
        <taxon>Clostridia</taxon>
        <taxon>Eubacteriales</taxon>
        <taxon>Oscillospiraceae</taxon>
        <taxon>Solibaculum</taxon>
    </lineage>
</organism>
<dbReference type="PANTHER" id="PTHR33164">
    <property type="entry name" value="TRANSCRIPTIONAL REGULATOR, MARR FAMILY"/>
    <property type="match status" value="1"/>
</dbReference>
<protein>
    <submittedName>
        <fullName evidence="2">MarR family transcriptional regulator</fullName>
    </submittedName>
</protein>
<feature type="domain" description="HTH marR-type" evidence="1">
    <location>
        <begin position="7"/>
        <end position="146"/>
    </location>
</feature>
<dbReference type="EMBL" id="JBBMFD010000001">
    <property type="protein sequence ID" value="MEQ2439216.1"/>
    <property type="molecule type" value="Genomic_DNA"/>
</dbReference>